<accession>A0A841KDW3</accession>
<dbReference type="InterPro" id="IPR018777">
    <property type="entry name" value="Replication_initiator_prot_A"/>
</dbReference>
<dbReference type="EMBL" id="JACHEH010000004">
    <property type="protein sequence ID" value="MBB6168136.1"/>
    <property type="molecule type" value="Genomic_DNA"/>
</dbReference>
<sequence>MFIAPNESRVERMDHEAATRLAPDRRRQGGFFVADIIDASLKDDTASMEHPLFALRAGDKRVRVYERNGHRVTVLPGATGCATIHDKDLWIYCISQLVEAANRGREITPTVRFTAFDFLTVTNRGTSGRAYERLADMLRRLKGTVIETNIETNGQRERRGFGLIDSWRVVEKSLDNDRMVAVEVDLPRWLFRSVEAKRVLTLSRSYFRLRKPLDRRIYELARKHCGEQPRWRVSLAVLHQKSGSTAALRRFRFDLKALAESGDLPDYLMAFDADRDMVTFYANGPKGKLAEVRDMLAGRPHASVQAHEKAYVRKARKRPQGA</sequence>
<dbReference type="AlphaFoldDB" id="A0A841KDW3"/>
<dbReference type="RefSeq" id="WP_210305089.1">
    <property type="nucleotide sequence ID" value="NZ_BMHX01000004.1"/>
</dbReference>
<keyword evidence="2" id="KW-1185">Reference proteome</keyword>
<proteinExistence type="predicted"/>
<gene>
    <name evidence="1" type="ORF">HNQ73_001766</name>
</gene>
<dbReference type="Pfam" id="PF10134">
    <property type="entry name" value="RPA"/>
    <property type="match status" value="1"/>
</dbReference>
<name>A0A841KDW3_9HYPH</name>
<comment type="caution">
    <text evidence="1">The sequence shown here is derived from an EMBL/GenBank/DDBJ whole genome shotgun (WGS) entry which is preliminary data.</text>
</comment>
<dbReference type="Proteomes" id="UP000588017">
    <property type="component" value="Unassembled WGS sequence"/>
</dbReference>
<organism evidence="1 2">
    <name type="scientific">Chelatococcus composti</name>
    <dbReference type="NCBI Taxonomy" id="1743235"/>
    <lineage>
        <taxon>Bacteria</taxon>
        <taxon>Pseudomonadati</taxon>
        <taxon>Pseudomonadota</taxon>
        <taxon>Alphaproteobacteria</taxon>
        <taxon>Hyphomicrobiales</taxon>
        <taxon>Chelatococcaceae</taxon>
        <taxon>Chelatococcus</taxon>
    </lineage>
</organism>
<evidence type="ECO:0000313" key="1">
    <source>
        <dbReference type="EMBL" id="MBB6168136.1"/>
    </source>
</evidence>
<reference evidence="1 2" key="1">
    <citation type="submission" date="2020-08" db="EMBL/GenBank/DDBJ databases">
        <title>Genomic Encyclopedia of Type Strains, Phase IV (KMG-IV): sequencing the most valuable type-strain genomes for metagenomic binning, comparative biology and taxonomic classification.</title>
        <authorList>
            <person name="Goeker M."/>
        </authorList>
    </citation>
    <scope>NUCLEOTIDE SEQUENCE [LARGE SCALE GENOMIC DNA]</scope>
    <source>
        <strain evidence="1 2">DSM 101465</strain>
    </source>
</reference>
<evidence type="ECO:0000313" key="2">
    <source>
        <dbReference type="Proteomes" id="UP000588017"/>
    </source>
</evidence>
<protein>
    <submittedName>
        <fullName evidence="1">Plasmid replication initiation protein</fullName>
    </submittedName>
</protein>